<evidence type="ECO:0000259" key="3">
    <source>
        <dbReference type="Pfam" id="PF02761"/>
    </source>
</evidence>
<reference evidence="4" key="1">
    <citation type="submission" date="2021-01" db="EMBL/GenBank/DDBJ databases">
        <authorList>
            <person name="Corre E."/>
            <person name="Pelletier E."/>
            <person name="Niang G."/>
            <person name="Scheremetjew M."/>
            <person name="Finn R."/>
            <person name="Kale V."/>
            <person name="Holt S."/>
            <person name="Cochrane G."/>
            <person name="Meng A."/>
            <person name="Brown T."/>
            <person name="Cohen L."/>
        </authorList>
    </citation>
    <scope>NUCLEOTIDE SEQUENCE</scope>
    <source>
        <strain evidence="4">CCMP644</strain>
    </source>
</reference>
<dbReference type="Gene3D" id="1.25.40.20">
    <property type="entry name" value="Ankyrin repeat-containing domain"/>
    <property type="match status" value="1"/>
</dbReference>
<organism evidence="4">
    <name type="scientific">Hemiselmis andersenii</name>
    <name type="common">Cryptophyte alga</name>
    <dbReference type="NCBI Taxonomy" id="464988"/>
    <lineage>
        <taxon>Eukaryota</taxon>
        <taxon>Cryptophyceae</taxon>
        <taxon>Cryptomonadales</taxon>
        <taxon>Hemiselmidaceae</taxon>
        <taxon>Hemiselmis</taxon>
    </lineage>
</organism>
<dbReference type="Gene3D" id="1.10.238.10">
    <property type="entry name" value="EF-hand"/>
    <property type="match status" value="1"/>
</dbReference>
<protein>
    <recommendedName>
        <fullName evidence="3">Adaptor protein Cbl EF hand-like domain-containing protein</fullName>
    </recommendedName>
</protein>
<dbReference type="Pfam" id="PF12796">
    <property type="entry name" value="Ank_2"/>
    <property type="match status" value="1"/>
</dbReference>
<dbReference type="PANTHER" id="PTHR24178">
    <property type="entry name" value="MOLTING PROTEIN MLT-4"/>
    <property type="match status" value="1"/>
</dbReference>
<feature type="domain" description="Adaptor protein Cbl EF hand-like" evidence="3">
    <location>
        <begin position="105"/>
        <end position="175"/>
    </location>
</feature>
<dbReference type="EMBL" id="HBFX01000387">
    <property type="protein sequence ID" value="CAD8945696.1"/>
    <property type="molecule type" value="Transcribed_RNA"/>
</dbReference>
<name>A0A6U2A5C4_HEMAN</name>
<sequence length="294" mass="32833">MASSDGIFTLNIPDDESFKTPAEAATYRRADWEAERKELLQSLDSALSAGFAGLRQDMDEQTRVLARVVEEMALIRERMTALEAPAGRSEPAGLEEQRGKSHLDKIRNKEAREFWEEVFGDQEEVKWALFEVCLAQKYKWLKEVSAASGMWAIQEALDLESKGIVTVTAYAALTNMLGLRQALAELLPRAVSKQEGFTCLMHASNHGKSLELVEELCELGGRDLIFARTKDGSTCLFCAAWSGHVDIARYLCKAGGKALFNAMQQDHWTPLAIARQRGNTAMEKALEEEERAWS</sequence>
<dbReference type="Pfam" id="PF02761">
    <property type="entry name" value="Cbl_N2"/>
    <property type="match status" value="1"/>
</dbReference>
<dbReference type="InterPro" id="IPR014741">
    <property type="entry name" value="Adaptor_Cbl_EF_hand-like"/>
</dbReference>
<dbReference type="InterPro" id="IPR036770">
    <property type="entry name" value="Ankyrin_rpt-contain_sf"/>
</dbReference>
<dbReference type="InterPro" id="IPR002110">
    <property type="entry name" value="Ankyrin_rpt"/>
</dbReference>
<evidence type="ECO:0000256" key="2">
    <source>
        <dbReference type="ARBA" id="ARBA00023043"/>
    </source>
</evidence>
<keyword evidence="1" id="KW-0677">Repeat</keyword>
<accession>A0A6U2A5C4</accession>
<dbReference type="SUPFAM" id="SSF48403">
    <property type="entry name" value="Ankyrin repeat"/>
    <property type="match status" value="1"/>
</dbReference>
<gene>
    <name evidence="4" type="ORF">HAND00432_LOCUS213</name>
</gene>
<dbReference type="AlphaFoldDB" id="A0A6U2A5C4"/>
<proteinExistence type="predicted"/>
<dbReference type="GO" id="GO:0005509">
    <property type="term" value="F:calcium ion binding"/>
    <property type="evidence" value="ECO:0007669"/>
    <property type="project" value="InterPro"/>
</dbReference>
<evidence type="ECO:0000313" key="4">
    <source>
        <dbReference type="EMBL" id="CAD8945696.1"/>
    </source>
</evidence>
<dbReference type="SMART" id="SM00248">
    <property type="entry name" value="ANK"/>
    <property type="match status" value="2"/>
</dbReference>
<evidence type="ECO:0000256" key="1">
    <source>
        <dbReference type="ARBA" id="ARBA00022737"/>
    </source>
</evidence>
<keyword evidence="2" id="KW-0040">ANK repeat</keyword>